<reference evidence="2 3" key="1">
    <citation type="submission" date="2018-02" db="EMBL/GenBank/DDBJ databases">
        <title>Genome sequence of the basidiomycete white-rot fungus Phlebia centrifuga.</title>
        <authorList>
            <person name="Granchi Z."/>
            <person name="Peng M."/>
            <person name="de Vries R.P."/>
            <person name="Hilden K."/>
            <person name="Makela M.R."/>
            <person name="Grigoriev I."/>
            <person name="Riley R."/>
        </authorList>
    </citation>
    <scope>NUCLEOTIDE SEQUENCE [LARGE SCALE GENOMIC DNA]</scope>
    <source>
        <strain evidence="2 3">FBCC195</strain>
    </source>
</reference>
<dbReference type="InterPro" id="IPR040976">
    <property type="entry name" value="Pkinase_fungal"/>
</dbReference>
<name>A0A2R6NQ12_9APHY</name>
<feature type="domain" description="Fungal-type protein kinase" evidence="1">
    <location>
        <begin position="11"/>
        <end position="83"/>
    </location>
</feature>
<keyword evidence="3" id="KW-1185">Reference proteome</keyword>
<dbReference type="EMBL" id="MLYV02000976">
    <property type="protein sequence ID" value="PSR74597.1"/>
    <property type="molecule type" value="Genomic_DNA"/>
</dbReference>
<proteinExistence type="predicted"/>
<organism evidence="2 3">
    <name type="scientific">Hermanssonia centrifuga</name>
    <dbReference type="NCBI Taxonomy" id="98765"/>
    <lineage>
        <taxon>Eukaryota</taxon>
        <taxon>Fungi</taxon>
        <taxon>Dikarya</taxon>
        <taxon>Basidiomycota</taxon>
        <taxon>Agaricomycotina</taxon>
        <taxon>Agaricomycetes</taxon>
        <taxon>Polyporales</taxon>
        <taxon>Meruliaceae</taxon>
        <taxon>Hermanssonia</taxon>
    </lineage>
</organism>
<comment type="caution">
    <text evidence="2">The sequence shown here is derived from an EMBL/GenBank/DDBJ whole genome shotgun (WGS) entry which is preliminary data.</text>
</comment>
<evidence type="ECO:0000313" key="2">
    <source>
        <dbReference type="EMBL" id="PSR74597.1"/>
    </source>
</evidence>
<protein>
    <recommendedName>
        <fullName evidence="1">Fungal-type protein kinase domain-containing protein</fullName>
    </recommendedName>
</protein>
<sequence>MTLPNCTEKVFLTLQDPIFMPYSLVGRRTFLYKITTNSRTSKKPMVAKFSYQVTSRMREQDILEIADDAGVRHLPKVHMWEDFWKMSKSVRAIFHEHVGTDDGYEDRVFRGLVYTEYLPLKQLFSEPCDLLPTMINQMLDCE</sequence>
<evidence type="ECO:0000313" key="3">
    <source>
        <dbReference type="Proteomes" id="UP000186601"/>
    </source>
</evidence>
<dbReference type="Pfam" id="PF17667">
    <property type="entry name" value="Pkinase_fungal"/>
    <property type="match status" value="1"/>
</dbReference>
<gene>
    <name evidence="2" type="ORF">PHLCEN_2v9774</name>
</gene>
<dbReference type="AlphaFoldDB" id="A0A2R6NQ12"/>
<accession>A0A2R6NQ12</accession>
<evidence type="ECO:0000259" key="1">
    <source>
        <dbReference type="Pfam" id="PF17667"/>
    </source>
</evidence>
<dbReference type="OrthoDB" id="5569250at2759"/>
<dbReference type="Proteomes" id="UP000186601">
    <property type="component" value="Unassembled WGS sequence"/>
</dbReference>